<dbReference type="Gene3D" id="3.40.640.10">
    <property type="entry name" value="Type I PLP-dependent aspartate aminotransferase-like (Major domain)"/>
    <property type="match status" value="1"/>
</dbReference>
<dbReference type="Proteomes" id="UP000694865">
    <property type="component" value="Unplaced"/>
</dbReference>
<dbReference type="PANTHER" id="PTHR21152">
    <property type="entry name" value="AMINOTRANSFERASE CLASS V"/>
    <property type="match status" value="1"/>
</dbReference>
<evidence type="ECO:0000313" key="6">
    <source>
        <dbReference type="Proteomes" id="UP000694865"/>
    </source>
</evidence>
<keyword evidence="2" id="KW-0663">Pyridoxal phosphate</keyword>
<accession>A0ABM0MIS7</accession>
<dbReference type="InterPro" id="IPR000192">
    <property type="entry name" value="Aminotrans_V_dom"/>
</dbReference>
<name>A0ABM0MIS7_SACKO</name>
<dbReference type="InterPro" id="IPR015424">
    <property type="entry name" value="PyrdxlP-dep_Trfase"/>
</dbReference>
<comment type="similarity">
    <text evidence="3">Belongs to the class-V pyridoxal-phosphate-dependent aminotransferase family.</text>
</comment>
<dbReference type="PROSITE" id="PS00595">
    <property type="entry name" value="AA_TRANSFER_CLASS_5"/>
    <property type="match status" value="1"/>
</dbReference>
<dbReference type="GeneID" id="100374584"/>
<dbReference type="SUPFAM" id="SSF53383">
    <property type="entry name" value="PLP-dependent transferases"/>
    <property type="match status" value="1"/>
</dbReference>
<dbReference type="InterPro" id="IPR020578">
    <property type="entry name" value="Aminotrans_V_PyrdxlP_BS"/>
</dbReference>
<dbReference type="InterPro" id="IPR015422">
    <property type="entry name" value="PyrdxlP-dep_Trfase_small"/>
</dbReference>
<dbReference type="CDD" id="cd06451">
    <property type="entry name" value="AGAT_like"/>
    <property type="match status" value="1"/>
</dbReference>
<dbReference type="PANTHER" id="PTHR21152:SF40">
    <property type="entry name" value="ALANINE--GLYOXYLATE AMINOTRANSFERASE"/>
    <property type="match status" value="1"/>
</dbReference>
<dbReference type="RefSeq" id="XP_006819918.1">
    <property type="nucleotide sequence ID" value="XM_006819855.1"/>
</dbReference>
<feature type="domain" description="Aminotransferase class V" evidence="5">
    <location>
        <begin position="105"/>
        <end position="432"/>
    </location>
</feature>
<organism evidence="6 7">
    <name type="scientific">Saccoglossus kowalevskii</name>
    <name type="common">Acorn worm</name>
    <dbReference type="NCBI Taxonomy" id="10224"/>
    <lineage>
        <taxon>Eukaryota</taxon>
        <taxon>Metazoa</taxon>
        <taxon>Hemichordata</taxon>
        <taxon>Enteropneusta</taxon>
        <taxon>Harrimaniidae</taxon>
        <taxon>Saccoglossus</taxon>
    </lineage>
</organism>
<proteinExistence type="inferred from homology"/>
<dbReference type="Pfam" id="PF00266">
    <property type="entry name" value="Aminotran_5"/>
    <property type="match status" value="1"/>
</dbReference>
<comment type="cofactor">
    <cofactor evidence="1 4">
        <name>pyridoxal 5'-phosphate</name>
        <dbReference type="ChEBI" id="CHEBI:597326"/>
    </cofactor>
</comment>
<evidence type="ECO:0000256" key="3">
    <source>
        <dbReference type="RuleBase" id="RU004075"/>
    </source>
</evidence>
<evidence type="ECO:0000256" key="2">
    <source>
        <dbReference type="ARBA" id="ARBA00022898"/>
    </source>
</evidence>
<reference evidence="7" key="1">
    <citation type="submission" date="2025-08" db="UniProtKB">
        <authorList>
            <consortium name="RefSeq"/>
        </authorList>
    </citation>
    <scope>IDENTIFICATION</scope>
    <source>
        <tissue evidence="7">Testes</tissue>
    </source>
</reference>
<dbReference type="Gene3D" id="3.90.1150.10">
    <property type="entry name" value="Aspartate Aminotransferase, domain 1"/>
    <property type="match status" value="1"/>
</dbReference>
<protein>
    <submittedName>
        <fullName evidence="7">Serine--pyruvate aminotransferase, mitochondrial-like isoform X2</fullName>
    </submittedName>
</protein>
<evidence type="ECO:0000256" key="1">
    <source>
        <dbReference type="ARBA" id="ARBA00001933"/>
    </source>
</evidence>
<gene>
    <name evidence="7" type="primary">LOC100374584</name>
</gene>
<sequence>MLPGLLRRTVSLRSNLRTALQFQQVKNTTSCRNLSTVCCIVGTTFDPSFTPINQKPKRTMATYSITPPSQELLKPIHVPPKTLMGPGPSNASDRVLKASALPILGHLHPEFCKVMDDIKAGLQYAFQTKNPVTFAISGTGHAGMEAALMNIIERGEVFMSAVKGLWGERAADLADRLGADVRRISKPLGEVFSLDDIEKGLKEHKPSALYLCHSESSSGILQPLEGMGPLCKKYNCILIVDTVASLGGVPFFLDELDIDLVYSGSQKVLSAPPGTAPITFGPRAIEKIKNRKTRVPSFYFDFEGLANYWGCDEGPRRYHHTAPINSMYALRESLAFLAEEGLEKFWARHKECAELLYKGVEDMGLKMLVPNKDCRLPCVNTVCVPEGVDWKAVTVYVMSKYSIEISGGLGASAGKVWRIGLMGENCTKENVHRVLKALKEGIDYSKQSKL</sequence>
<dbReference type="InterPro" id="IPR015421">
    <property type="entry name" value="PyrdxlP-dep_Trfase_major"/>
</dbReference>
<evidence type="ECO:0000313" key="7">
    <source>
        <dbReference type="RefSeq" id="XP_006819918.1"/>
    </source>
</evidence>
<keyword evidence="6" id="KW-1185">Reference proteome</keyword>
<evidence type="ECO:0000256" key="4">
    <source>
        <dbReference type="RuleBase" id="RU004504"/>
    </source>
</evidence>
<evidence type="ECO:0000259" key="5">
    <source>
        <dbReference type="Pfam" id="PF00266"/>
    </source>
</evidence>